<protein>
    <submittedName>
        <fullName evidence="1">Uncharacterized protein</fullName>
    </submittedName>
</protein>
<dbReference type="PATRIC" id="fig|582.24.peg.3688"/>
<sequence length="63" mass="7333">MDYIIRHKPDTDLRAYRRVTRLLALSGLFECSGYGKRRAEHVSVREEERTEKDADTCCKARGC</sequence>
<dbReference type="AlphaFoldDB" id="A0A0D8L6U4"/>
<evidence type="ECO:0000313" key="1">
    <source>
        <dbReference type="EMBL" id="KJF77605.1"/>
    </source>
</evidence>
<gene>
    <name evidence="1" type="ORF">UA45_11735</name>
</gene>
<proteinExistence type="predicted"/>
<name>A0A0D8L6U4_MORMO</name>
<evidence type="ECO:0000313" key="2">
    <source>
        <dbReference type="Proteomes" id="UP000032582"/>
    </source>
</evidence>
<reference evidence="1 2" key="1">
    <citation type="submission" date="2015-02" db="EMBL/GenBank/DDBJ databases">
        <title>Whole genome shotgun sequencing of cultured foodborne pathogen.</title>
        <authorList>
            <person name="Timme R."/>
            <person name="Allard M.W."/>
            <person name="Strain E."/>
            <person name="Evans P.S."/>
            <person name="Brown E."/>
        </authorList>
    </citation>
    <scope>NUCLEOTIDE SEQUENCE [LARGE SCALE GENOMIC DNA]</scope>
    <source>
        <strain evidence="1 2">GCSL-TSO-24</strain>
    </source>
</reference>
<dbReference type="EMBL" id="JZSH01000126">
    <property type="protein sequence ID" value="KJF77605.1"/>
    <property type="molecule type" value="Genomic_DNA"/>
</dbReference>
<comment type="caution">
    <text evidence="1">The sequence shown here is derived from an EMBL/GenBank/DDBJ whole genome shotgun (WGS) entry which is preliminary data.</text>
</comment>
<dbReference type="Proteomes" id="UP000032582">
    <property type="component" value="Unassembled WGS sequence"/>
</dbReference>
<organism evidence="1 2">
    <name type="scientific">Morganella morganii</name>
    <name type="common">Proteus morganii</name>
    <dbReference type="NCBI Taxonomy" id="582"/>
    <lineage>
        <taxon>Bacteria</taxon>
        <taxon>Pseudomonadati</taxon>
        <taxon>Pseudomonadota</taxon>
        <taxon>Gammaproteobacteria</taxon>
        <taxon>Enterobacterales</taxon>
        <taxon>Morganellaceae</taxon>
        <taxon>Morganella</taxon>
    </lineage>
</organism>
<accession>A0A0D8L6U4</accession>